<dbReference type="Gene3D" id="3.40.50.150">
    <property type="entry name" value="Vaccinia Virus protein VP39"/>
    <property type="match status" value="1"/>
</dbReference>
<dbReference type="EMBL" id="CP003470">
    <property type="protein sequence ID" value="AGG87841.1"/>
    <property type="molecule type" value="Genomic_DNA"/>
</dbReference>
<feature type="domain" description="Methyltransferase type 11" evidence="1">
    <location>
        <begin position="127"/>
        <end position="225"/>
    </location>
</feature>
<dbReference type="KEGG" id="rhd:R2APBS1_0673"/>
<dbReference type="AlphaFoldDB" id="M4NJ59"/>
<keyword evidence="2" id="KW-0808">Transferase</keyword>
<evidence type="ECO:0000313" key="3">
    <source>
        <dbReference type="Proteomes" id="UP000011859"/>
    </source>
</evidence>
<dbReference type="HOGENOM" id="CLU_075042_0_0_6"/>
<name>M4NJ59_9GAMM</name>
<keyword evidence="2" id="KW-0489">Methyltransferase</keyword>
<dbReference type="RefSeq" id="WP_015446870.1">
    <property type="nucleotide sequence ID" value="NC_020541.1"/>
</dbReference>
<dbReference type="InterPro" id="IPR013216">
    <property type="entry name" value="Methyltransf_11"/>
</dbReference>
<dbReference type="Proteomes" id="UP000011859">
    <property type="component" value="Chromosome"/>
</dbReference>
<dbReference type="GO" id="GO:0032259">
    <property type="term" value="P:methylation"/>
    <property type="evidence" value="ECO:0007669"/>
    <property type="project" value="UniProtKB-KW"/>
</dbReference>
<dbReference type="CDD" id="cd02440">
    <property type="entry name" value="AdoMet_MTases"/>
    <property type="match status" value="1"/>
</dbReference>
<protein>
    <submittedName>
        <fullName evidence="2">Methylase involved in ubiquinone/menaquinone biosynthesis</fullName>
    </submittedName>
</protein>
<dbReference type="PANTHER" id="PTHR43591">
    <property type="entry name" value="METHYLTRANSFERASE"/>
    <property type="match status" value="1"/>
</dbReference>
<dbReference type="STRING" id="666685.R2APBS1_0673"/>
<sequence length="319" mass="35344" precursor="true">MSRAQPASDPSPASHAADAAALAGLRLRCPRCGSAIDTLDCPACGFAIVIDDGIAHALAPESAARHARFIADYERIRAAEGRGSASADFYLALPYHDASGRNRDQWRMRARSYDCIVRQLPQGGRILDLGAGNGWMSFRLALAGYRPTAVDLLGNDRDGLGAARHYRARLPALFARFQAEIRRLPFADAQFDAAVFNASFHYAEDGEACLREALRCVRKGGMVVISDTPWYARDASGRQMLAERREAFLRRHGTAADALASLGYLTDERLQQMAAALSIRWEVHRPWYGLRWALRPFAAKLRGRREPSKFRLYVARKPA</sequence>
<gene>
    <name evidence="2" type="ORF">R2APBS1_0673</name>
</gene>
<keyword evidence="3" id="KW-1185">Reference proteome</keyword>
<evidence type="ECO:0000313" key="2">
    <source>
        <dbReference type="EMBL" id="AGG87841.1"/>
    </source>
</evidence>
<dbReference type="OrthoDB" id="108476at2"/>
<keyword evidence="2" id="KW-0830">Ubiquinone</keyword>
<organism evidence="2 3">
    <name type="scientific">Rhodanobacter denitrificans</name>
    <dbReference type="NCBI Taxonomy" id="666685"/>
    <lineage>
        <taxon>Bacteria</taxon>
        <taxon>Pseudomonadati</taxon>
        <taxon>Pseudomonadota</taxon>
        <taxon>Gammaproteobacteria</taxon>
        <taxon>Lysobacterales</taxon>
        <taxon>Rhodanobacteraceae</taxon>
        <taxon>Rhodanobacter</taxon>
    </lineage>
</organism>
<dbReference type="Pfam" id="PF08241">
    <property type="entry name" value="Methyltransf_11"/>
    <property type="match status" value="1"/>
</dbReference>
<dbReference type="GO" id="GO:0008757">
    <property type="term" value="F:S-adenosylmethionine-dependent methyltransferase activity"/>
    <property type="evidence" value="ECO:0007669"/>
    <property type="project" value="InterPro"/>
</dbReference>
<dbReference type="InterPro" id="IPR029063">
    <property type="entry name" value="SAM-dependent_MTases_sf"/>
</dbReference>
<proteinExistence type="predicted"/>
<evidence type="ECO:0000259" key="1">
    <source>
        <dbReference type="Pfam" id="PF08241"/>
    </source>
</evidence>
<dbReference type="PANTHER" id="PTHR43591:SF110">
    <property type="entry name" value="RHODANESE DOMAIN-CONTAINING PROTEIN"/>
    <property type="match status" value="1"/>
</dbReference>
<reference evidence="2 3" key="1">
    <citation type="submission" date="2012-04" db="EMBL/GenBank/DDBJ databases">
        <title>Complete genome of Rhodanobacter sp. 2APBS1.</title>
        <authorList>
            <consortium name="US DOE Joint Genome Institute"/>
            <person name="Huntemann M."/>
            <person name="Wei C.-L."/>
            <person name="Han J."/>
            <person name="Detter J.C."/>
            <person name="Han C."/>
            <person name="Tapia R."/>
            <person name="Munk A.C.C."/>
            <person name="Chen A."/>
            <person name="Krypides N."/>
            <person name="Mavromatis K."/>
            <person name="Markowitz V."/>
            <person name="Szeto E."/>
            <person name="Ivanova N."/>
            <person name="Mikhailova N."/>
            <person name="Ovchinnikova G."/>
            <person name="Pagani I."/>
            <person name="Pati A."/>
            <person name="Goodwin L."/>
            <person name="Peters L."/>
            <person name="Pitluck S."/>
            <person name="Woyke T."/>
            <person name="Prakash O."/>
            <person name="Elkins J."/>
            <person name="Brown S."/>
            <person name="Palumbo A."/>
            <person name="Hemme C."/>
            <person name="Zhou J."/>
            <person name="Watson D."/>
            <person name="Jardine P."/>
            <person name="Kostka J."/>
            <person name="Green S."/>
        </authorList>
    </citation>
    <scope>NUCLEOTIDE SEQUENCE [LARGE SCALE GENOMIC DNA]</scope>
    <source>
        <strain evidence="2 3">2APBS1</strain>
    </source>
</reference>
<dbReference type="eggNOG" id="COG2226">
    <property type="taxonomic scope" value="Bacteria"/>
</dbReference>
<accession>M4NJ59</accession>
<dbReference type="SUPFAM" id="SSF53335">
    <property type="entry name" value="S-adenosyl-L-methionine-dependent methyltransferases"/>
    <property type="match status" value="1"/>
</dbReference>